<dbReference type="AlphaFoldDB" id="A0A936YZ56"/>
<gene>
    <name evidence="3" type="ORF">JJ685_08655</name>
</gene>
<reference evidence="3 4" key="1">
    <citation type="journal article" date="2017" name="Int. J. Syst. Evol. Microbiol.">
        <title>Ramlibacter monticola sp. nov., isolated from forest soil.</title>
        <authorList>
            <person name="Chaudhary D.K."/>
            <person name="Kim J."/>
        </authorList>
    </citation>
    <scope>NUCLEOTIDE SEQUENCE [LARGE SCALE GENOMIC DNA]</scope>
    <source>
        <strain evidence="3 4">KACC 19175</strain>
    </source>
</reference>
<evidence type="ECO:0000313" key="4">
    <source>
        <dbReference type="Proteomes" id="UP000599109"/>
    </source>
</evidence>
<feature type="signal peptide" evidence="2">
    <location>
        <begin position="1"/>
        <end position="22"/>
    </location>
</feature>
<evidence type="ECO:0008006" key="5">
    <source>
        <dbReference type="Google" id="ProtNLM"/>
    </source>
</evidence>
<feature type="region of interest" description="Disordered" evidence="1">
    <location>
        <begin position="24"/>
        <end position="99"/>
    </location>
</feature>
<protein>
    <recommendedName>
        <fullName evidence="5">DUF4148 domain-containing protein</fullName>
    </recommendedName>
</protein>
<proteinExistence type="predicted"/>
<comment type="caution">
    <text evidence="3">The sequence shown here is derived from an EMBL/GenBank/DDBJ whole genome shotgun (WGS) entry which is preliminary data.</text>
</comment>
<evidence type="ECO:0000256" key="1">
    <source>
        <dbReference type="SAM" id="MobiDB-lite"/>
    </source>
</evidence>
<feature type="compositionally biased region" description="Basic and acidic residues" evidence="1">
    <location>
        <begin position="73"/>
        <end position="99"/>
    </location>
</feature>
<evidence type="ECO:0000256" key="2">
    <source>
        <dbReference type="SAM" id="SignalP"/>
    </source>
</evidence>
<organism evidence="3 4">
    <name type="scientific">Ramlibacter monticola</name>
    <dbReference type="NCBI Taxonomy" id="1926872"/>
    <lineage>
        <taxon>Bacteria</taxon>
        <taxon>Pseudomonadati</taxon>
        <taxon>Pseudomonadota</taxon>
        <taxon>Betaproteobacteria</taxon>
        <taxon>Burkholderiales</taxon>
        <taxon>Comamonadaceae</taxon>
        <taxon>Ramlibacter</taxon>
    </lineage>
</organism>
<accession>A0A936YZ56</accession>
<keyword evidence="2" id="KW-0732">Signal</keyword>
<evidence type="ECO:0000313" key="3">
    <source>
        <dbReference type="EMBL" id="MBL0391206.1"/>
    </source>
</evidence>
<dbReference type="RefSeq" id="WP_201673853.1">
    <property type="nucleotide sequence ID" value="NZ_JAEQNE010000002.1"/>
</dbReference>
<feature type="compositionally biased region" description="Low complexity" evidence="1">
    <location>
        <begin position="57"/>
        <end position="72"/>
    </location>
</feature>
<keyword evidence="4" id="KW-1185">Reference proteome</keyword>
<feature type="chain" id="PRO_5037650413" description="DUF4148 domain-containing protein" evidence="2">
    <location>
        <begin position="23"/>
        <end position="99"/>
    </location>
</feature>
<dbReference type="EMBL" id="JAEQNE010000002">
    <property type="protein sequence ID" value="MBL0391206.1"/>
    <property type="molecule type" value="Genomic_DNA"/>
</dbReference>
<sequence>MFAFKSTIALLSATLSASLAIASPAQEPETPGTEGPKMAAEAIHNAKEHGISNAAKQPIAQAAGNAKAQAVAEDIHLKKQHGKINDSADQRMLREASRL</sequence>
<dbReference type="Proteomes" id="UP000599109">
    <property type="component" value="Unassembled WGS sequence"/>
</dbReference>
<name>A0A936YZ56_9BURK</name>